<comment type="similarity">
    <text evidence="1">Belongs to the GLTP family.</text>
</comment>
<dbReference type="SUPFAM" id="SSF110004">
    <property type="entry name" value="Glycolipid transfer protein, GLTP"/>
    <property type="match status" value="1"/>
</dbReference>
<gene>
    <name evidence="4" type="ORF">E1301_Tti023715</name>
</gene>
<evidence type="ECO:0000256" key="1">
    <source>
        <dbReference type="ARBA" id="ARBA00007148"/>
    </source>
</evidence>
<dbReference type="AlphaFoldDB" id="A0A5A9NB62"/>
<name>A0A5A9NB62_9TELE</name>
<dbReference type="InterPro" id="IPR014830">
    <property type="entry name" value="Glycolipid_transfer_prot_dom"/>
</dbReference>
<dbReference type="PANTHER" id="PTHR10219">
    <property type="entry name" value="GLYCOLIPID TRANSFER PROTEIN-RELATED"/>
    <property type="match status" value="1"/>
</dbReference>
<feature type="region of interest" description="Disordered" evidence="2">
    <location>
        <begin position="240"/>
        <end position="262"/>
    </location>
</feature>
<evidence type="ECO:0000256" key="2">
    <source>
        <dbReference type="SAM" id="MobiDB-lite"/>
    </source>
</evidence>
<dbReference type="Pfam" id="PF08718">
    <property type="entry name" value="GLTP"/>
    <property type="match status" value="1"/>
</dbReference>
<dbReference type="GO" id="GO:0016020">
    <property type="term" value="C:membrane"/>
    <property type="evidence" value="ECO:0007669"/>
    <property type="project" value="TreeGrafter"/>
</dbReference>
<reference evidence="4 5" key="1">
    <citation type="journal article" date="2019" name="Mol. Ecol. Resour.">
        <title>Chromosome-level genome assembly of Triplophysa tibetana, a fish adapted to the harsh high-altitude environment of the Tibetan Plateau.</title>
        <authorList>
            <person name="Yang X."/>
            <person name="Liu H."/>
            <person name="Ma Z."/>
            <person name="Zou Y."/>
            <person name="Zou M."/>
            <person name="Mao Y."/>
            <person name="Li X."/>
            <person name="Wang H."/>
            <person name="Chen T."/>
            <person name="Wang W."/>
            <person name="Yang R."/>
        </authorList>
    </citation>
    <scope>NUCLEOTIDE SEQUENCE [LARGE SCALE GENOMIC DNA]</scope>
    <source>
        <strain evidence="4">TTIB1903HZAU</strain>
        <tissue evidence="4">Muscle</tissue>
    </source>
</reference>
<dbReference type="GO" id="GO:1902387">
    <property type="term" value="F:ceramide 1-phosphate binding"/>
    <property type="evidence" value="ECO:0007669"/>
    <property type="project" value="TreeGrafter"/>
</dbReference>
<sequence>MSSNTFLYPRDLRQSSVDEDDRAFTLEYNLGFKILYKLHCWCYDMLQRIVPTCSDLPLGVSAVPEIVFQKLRSRVAVFLREPATISFATWAVTSVATALMTTHVSSVSDMGNSANVNPPAKCSRADRTPIRSSKRSPTGGGITVRILTHTLGNDIVHDLTPSLGSDVIRECAGQKFQVSRLLHRLNSALGPASDVLLEPYLLCWEELIKFMESLGPLVGFFTHKVEEKIILIRHLSQEEEAANHRSAPHQPNHNPQRAGPHHAYHSVRSMLEAELQRGVVSFDSQTASGSRTLLRLHRSLLWLQLLLEKLGSEPEGRTMGELCREAYLQVLAPHHPWLLQRAAELVFSAMPDRIVFLQIVCVRRQEEAKPVINIIVTAIREIHRRTERELNIRNMLELP</sequence>
<dbReference type="GO" id="GO:0032691">
    <property type="term" value="P:negative regulation of interleukin-1 beta production"/>
    <property type="evidence" value="ECO:0007669"/>
    <property type="project" value="UniProtKB-ARBA"/>
</dbReference>
<dbReference type="EMBL" id="SOYY01000020">
    <property type="protein sequence ID" value="KAA0706465.1"/>
    <property type="molecule type" value="Genomic_DNA"/>
</dbReference>
<dbReference type="GO" id="GO:0005829">
    <property type="term" value="C:cytosol"/>
    <property type="evidence" value="ECO:0007669"/>
    <property type="project" value="TreeGrafter"/>
</dbReference>
<organism evidence="4 5">
    <name type="scientific">Triplophysa tibetana</name>
    <dbReference type="NCBI Taxonomy" id="1572043"/>
    <lineage>
        <taxon>Eukaryota</taxon>
        <taxon>Metazoa</taxon>
        <taxon>Chordata</taxon>
        <taxon>Craniata</taxon>
        <taxon>Vertebrata</taxon>
        <taxon>Euteleostomi</taxon>
        <taxon>Actinopterygii</taxon>
        <taxon>Neopterygii</taxon>
        <taxon>Teleostei</taxon>
        <taxon>Ostariophysi</taxon>
        <taxon>Cypriniformes</taxon>
        <taxon>Nemacheilidae</taxon>
        <taxon>Triplophysa</taxon>
    </lineage>
</organism>
<evidence type="ECO:0000313" key="5">
    <source>
        <dbReference type="Proteomes" id="UP000324632"/>
    </source>
</evidence>
<proteinExistence type="inferred from homology"/>
<dbReference type="GO" id="GO:1902388">
    <property type="term" value="F:ceramide 1-phosphate transfer activity"/>
    <property type="evidence" value="ECO:0007669"/>
    <property type="project" value="TreeGrafter"/>
</dbReference>
<dbReference type="Gene3D" id="1.10.3520.10">
    <property type="entry name" value="Glycolipid transfer protein"/>
    <property type="match status" value="1"/>
</dbReference>
<evidence type="ECO:0000259" key="3">
    <source>
        <dbReference type="Pfam" id="PF08718"/>
    </source>
</evidence>
<keyword evidence="5" id="KW-1185">Reference proteome</keyword>
<accession>A0A5A9NB62</accession>
<feature type="domain" description="Glycolipid transfer protein" evidence="3">
    <location>
        <begin position="196"/>
        <end position="361"/>
    </location>
</feature>
<dbReference type="Proteomes" id="UP000324632">
    <property type="component" value="Chromosome 20"/>
</dbReference>
<protein>
    <recommendedName>
        <fullName evidence="3">Glycolipid transfer protein domain-containing protein</fullName>
    </recommendedName>
</protein>
<dbReference type="PANTHER" id="PTHR10219:SF19">
    <property type="entry name" value="GLYCOLIPID TRANSFER PROTEIN DOMAIN-CONTAINING PROTEIN 2"/>
    <property type="match status" value="1"/>
</dbReference>
<feature type="region of interest" description="Disordered" evidence="2">
    <location>
        <begin position="110"/>
        <end position="138"/>
    </location>
</feature>
<evidence type="ECO:0000313" key="4">
    <source>
        <dbReference type="EMBL" id="KAA0706465.1"/>
    </source>
</evidence>
<dbReference type="InterPro" id="IPR036497">
    <property type="entry name" value="GLTP_sf"/>
</dbReference>
<dbReference type="FunFam" id="1.10.3520.10:FF:000002">
    <property type="entry name" value="Ceramide-1-phosphate transfer protein"/>
    <property type="match status" value="1"/>
</dbReference>
<comment type="caution">
    <text evidence="4">The sequence shown here is derived from an EMBL/GenBank/DDBJ whole genome shotgun (WGS) entry which is preliminary data.</text>
</comment>